<feature type="domain" description="DUF4268" evidence="1">
    <location>
        <begin position="10"/>
        <end position="144"/>
    </location>
</feature>
<dbReference type="EMBL" id="PYFT01000001">
    <property type="protein sequence ID" value="PSR52145.1"/>
    <property type="molecule type" value="Genomic_DNA"/>
</dbReference>
<dbReference type="AlphaFoldDB" id="A0A2T2Y9F5"/>
<dbReference type="OrthoDB" id="1467516at2"/>
<evidence type="ECO:0000313" key="2">
    <source>
        <dbReference type="EMBL" id="PSR52145.1"/>
    </source>
</evidence>
<reference evidence="2 3" key="1">
    <citation type="submission" date="2018-03" db="EMBL/GenBank/DDBJ databases">
        <title>Adhaeribacter sp. HMF7605 Genome sequencing and assembly.</title>
        <authorList>
            <person name="Kang H."/>
            <person name="Kang J."/>
            <person name="Cha I."/>
            <person name="Kim H."/>
            <person name="Joh K."/>
        </authorList>
    </citation>
    <scope>NUCLEOTIDE SEQUENCE [LARGE SCALE GENOMIC DNA]</scope>
    <source>
        <strain evidence="2 3">HMF7605</strain>
    </source>
</reference>
<accession>A0A2T2Y9F5</accession>
<dbReference type="RefSeq" id="WP_106925484.1">
    <property type="nucleotide sequence ID" value="NZ_PYFT01000001.1"/>
</dbReference>
<dbReference type="InterPro" id="IPR025364">
    <property type="entry name" value="DUF4268"/>
</dbReference>
<comment type="caution">
    <text evidence="2">The sequence shown here is derived from an EMBL/GenBank/DDBJ whole genome shotgun (WGS) entry which is preliminary data.</text>
</comment>
<protein>
    <submittedName>
        <fullName evidence="2">DUF4268 domain-containing protein</fullName>
    </submittedName>
</protein>
<name>A0A2T2Y9F5_9BACT</name>
<evidence type="ECO:0000313" key="3">
    <source>
        <dbReference type="Proteomes" id="UP000240357"/>
    </source>
</evidence>
<sequence length="153" mass="18175">MYTREQASQLRQAFWTAFGQYMTPVLSAEGLKANWINYNTGFKHLYFRMRADKKTASIAIEITHPDTEMQELIFEQFTFHKTLLEEIVGEEWQWDLHSTDENGRIISRIYQEISKVSVFNSDDWPTLISFFKPRIIALDAFWSDAQYAFEELR</sequence>
<gene>
    <name evidence="2" type="ORF">AHMF7605_00705</name>
</gene>
<dbReference type="Pfam" id="PF14088">
    <property type="entry name" value="DUF4268"/>
    <property type="match status" value="1"/>
</dbReference>
<keyword evidence="3" id="KW-1185">Reference proteome</keyword>
<dbReference type="Proteomes" id="UP000240357">
    <property type="component" value="Unassembled WGS sequence"/>
</dbReference>
<proteinExistence type="predicted"/>
<evidence type="ECO:0000259" key="1">
    <source>
        <dbReference type="Pfam" id="PF14088"/>
    </source>
</evidence>
<organism evidence="2 3">
    <name type="scientific">Adhaeribacter arboris</name>
    <dbReference type="NCBI Taxonomy" id="2072846"/>
    <lineage>
        <taxon>Bacteria</taxon>
        <taxon>Pseudomonadati</taxon>
        <taxon>Bacteroidota</taxon>
        <taxon>Cytophagia</taxon>
        <taxon>Cytophagales</taxon>
        <taxon>Hymenobacteraceae</taxon>
        <taxon>Adhaeribacter</taxon>
    </lineage>
</organism>